<proteinExistence type="predicted"/>
<name>A0A8J3IEW2_9CHLR</name>
<dbReference type="EMBL" id="BNJF01000010">
    <property type="protein sequence ID" value="GHO51093.1"/>
    <property type="molecule type" value="Genomic_DNA"/>
</dbReference>
<keyword evidence="2" id="KW-1185">Reference proteome</keyword>
<dbReference type="Proteomes" id="UP000612362">
    <property type="component" value="Unassembled WGS sequence"/>
</dbReference>
<evidence type="ECO:0000313" key="2">
    <source>
        <dbReference type="Proteomes" id="UP000612362"/>
    </source>
</evidence>
<sequence>MGQTEEQTSNSNQRIPVERVQIGARMEKNLVKVLKALAEYYDISLGDLLEGMALHAFERKHPFSEETLKRISQLKEVYGMDYDASASHRFIE</sequence>
<accession>A0A8J3IEW2</accession>
<gene>
    <name evidence="1" type="ORF">KSX_92560</name>
</gene>
<organism evidence="1 2">
    <name type="scientific">Ktedonospora formicarum</name>
    <dbReference type="NCBI Taxonomy" id="2778364"/>
    <lineage>
        <taxon>Bacteria</taxon>
        <taxon>Bacillati</taxon>
        <taxon>Chloroflexota</taxon>
        <taxon>Ktedonobacteria</taxon>
        <taxon>Ktedonobacterales</taxon>
        <taxon>Ktedonobacteraceae</taxon>
        <taxon>Ktedonospora</taxon>
    </lineage>
</organism>
<evidence type="ECO:0000313" key="1">
    <source>
        <dbReference type="EMBL" id="GHO51093.1"/>
    </source>
</evidence>
<dbReference type="AlphaFoldDB" id="A0A8J3IEW2"/>
<dbReference type="RefSeq" id="WP_220200038.1">
    <property type="nucleotide sequence ID" value="NZ_BNJF01000010.1"/>
</dbReference>
<comment type="caution">
    <text evidence="1">The sequence shown here is derived from an EMBL/GenBank/DDBJ whole genome shotgun (WGS) entry which is preliminary data.</text>
</comment>
<protein>
    <submittedName>
        <fullName evidence="1">Uncharacterized protein</fullName>
    </submittedName>
</protein>
<reference evidence="1" key="1">
    <citation type="submission" date="2020-10" db="EMBL/GenBank/DDBJ databases">
        <title>Taxonomic study of unclassified bacteria belonging to the class Ktedonobacteria.</title>
        <authorList>
            <person name="Yabe S."/>
            <person name="Wang C.M."/>
            <person name="Zheng Y."/>
            <person name="Sakai Y."/>
            <person name="Cavaletti L."/>
            <person name="Monciardini P."/>
            <person name="Donadio S."/>
        </authorList>
    </citation>
    <scope>NUCLEOTIDE SEQUENCE</scope>
    <source>
        <strain evidence="1">SOSP1-1</strain>
    </source>
</reference>